<feature type="region of interest" description="Disordered" evidence="1">
    <location>
        <begin position="329"/>
        <end position="355"/>
    </location>
</feature>
<feature type="compositionally biased region" description="Polar residues" evidence="1">
    <location>
        <begin position="31"/>
        <end position="44"/>
    </location>
</feature>
<keyword evidence="3" id="KW-1185">Reference proteome</keyword>
<evidence type="ECO:0000256" key="1">
    <source>
        <dbReference type="SAM" id="MobiDB-lite"/>
    </source>
</evidence>
<reference evidence="2 3" key="1">
    <citation type="submission" date="2024-04" db="EMBL/GenBank/DDBJ databases">
        <title>Tritrichomonas musculus Genome.</title>
        <authorList>
            <person name="Alves-Ferreira E."/>
            <person name="Grigg M."/>
            <person name="Lorenzi H."/>
            <person name="Galac M."/>
        </authorList>
    </citation>
    <scope>NUCLEOTIDE SEQUENCE [LARGE SCALE GENOMIC DNA]</scope>
    <source>
        <strain evidence="2 3">EAF2021</strain>
    </source>
</reference>
<proteinExistence type="predicted"/>
<comment type="caution">
    <text evidence="2">The sequence shown here is derived from an EMBL/GenBank/DDBJ whole genome shotgun (WGS) entry which is preliminary data.</text>
</comment>
<feature type="compositionally biased region" description="Basic residues" evidence="1">
    <location>
        <begin position="334"/>
        <end position="355"/>
    </location>
</feature>
<dbReference type="EMBL" id="JAPFFF010000008">
    <property type="protein sequence ID" value="KAK8884951.1"/>
    <property type="molecule type" value="Genomic_DNA"/>
</dbReference>
<gene>
    <name evidence="2" type="ORF">M9Y10_044074</name>
</gene>
<evidence type="ECO:0000313" key="2">
    <source>
        <dbReference type="EMBL" id="KAK8884951.1"/>
    </source>
</evidence>
<name>A0ABR2K1G2_9EUKA</name>
<feature type="compositionally biased region" description="Basic residues" evidence="1">
    <location>
        <begin position="45"/>
        <end position="59"/>
    </location>
</feature>
<protein>
    <recommendedName>
        <fullName evidence="4">C2 NT-type domain-containing protein</fullName>
    </recommendedName>
</protein>
<accession>A0ABR2K1G2</accession>
<evidence type="ECO:0000313" key="3">
    <source>
        <dbReference type="Proteomes" id="UP001470230"/>
    </source>
</evidence>
<sequence length="719" mass="82195">MNFDDFNLSSFEIDSEMPTYEPVDNFHSHNLGYSQKNTNNSKSKIQTRKTTQHNINKKSKSNEDYGEEEDDDDAYVPKPKKLVRPIMSGQFDPFTNFFITITKVQNLDNCSNRSLFLKIRVHPSIPIIESPCVWCSNRDAIFNIAYSLDFTKIPPFNLGDFTPVIELYRRYNSSNELIAVTLLPLKTIKENMKCGPSNKMLTYLYREAPVVLKDLTSGSTIGSMKITIAFGFKEHEPLLDPNTSNPMTPNYFSENNFSFHHPHGLNGDKNDQKEYSQGVVKPNILPIQIENISQNYQINSKNVDNKIKKSRKKTYLDDSDDYNDYEYESDANEKHKRKGSHHRRHGHDHCKRKRNKNKEFNWVDEAISLGWKPPGSSESDWKAKARSKGWKPPNEALMSDIGVYCDPNGNNMREFRSNSTVQTEPEITGLPPKAIVIPQIEEEESLASSSNDAFNDLELLELLNPKLSQKQNKKMQKINKSNKNKKCNTDEIDKKQLKKNDLLISEPQSYSEQSDVIVNLNQMKNREKTELNFVKCVTLFEEAPNINSTLLDDKSDGSDDSDGDINHQDIQQILNKISQNSNLKSFKQNSADLIQKISNSDDSDNDSINDSNLNILSFQKDIEDKNKSKATNNSINNVNLNQILIDQDLNSITPIDNDEIRQSVSSIIISDSDSENGDNINISKEDDIDVSSDSDIEHINNLAKKDSEFFEIYNKYMNL</sequence>
<organism evidence="2 3">
    <name type="scientific">Tritrichomonas musculus</name>
    <dbReference type="NCBI Taxonomy" id="1915356"/>
    <lineage>
        <taxon>Eukaryota</taxon>
        <taxon>Metamonada</taxon>
        <taxon>Parabasalia</taxon>
        <taxon>Tritrichomonadida</taxon>
        <taxon>Tritrichomonadidae</taxon>
        <taxon>Tritrichomonas</taxon>
    </lineage>
</organism>
<feature type="region of interest" description="Disordered" evidence="1">
    <location>
        <begin position="22"/>
        <end position="73"/>
    </location>
</feature>
<dbReference type="Proteomes" id="UP001470230">
    <property type="component" value="Unassembled WGS sequence"/>
</dbReference>
<feature type="compositionally biased region" description="Acidic residues" evidence="1">
    <location>
        <begin position="64"/>
        <end position="73"/>
    </location>
</feature>
<evidence type="ECO:0008006" key="4">
    <source>
        <dbReference type="Google" id="ProtNLM"/>
    </source>
</evidence>